<dbReference type="EMBL" id="BLLK01000022">
    <property type="protein sequence ID" value="GFH47051.1"/>
    <property type="molecule type" value="Genomic_DNA"/>
</dbReference>
<gene>
    <name evidence="2" type="ORF">CTEN210_03526</name>
</gene>
<evidence type="ECO:0000313" key="2">
    <source>
        <dbReference type="EMBL" id="GFH47051.1"/>
    </source>
</evidence>
<name>A0AAD3CJI8_9STRA</name>
<dbReference type="AlphaFoldDB" id="A0AAD3CJI8"/>
<organism evidence="2 3">
    <name type="scientific">Chaetoceros tenuissimus</name>
    <dbReference type="NCBI Taxonomy" id="426638"/>
    <lineage>
        <taxon>Eukaryota</taxon>
        <taxon>Sar</taxon>
        <taxon>Stramenopiles</taxon>
        <taxon>Ochrophyta</taxon>
        <taxon>Bacillariophyta</taxon>
        <taxon>Coscinodiscophyceae</taxon>
        <taxon>Chaetocerotophycidae</taxon>
        <taxon>Chaetocerotales</taxon>
        <taxon>Chaetocerotaceae</taxon>
        <taxon>Chaetoceros</taxon>
    </lineage>
</organism>
<protein>
    <submittedName>
        <fullName evidence="2">Uncharacterized protein</fullName>
    </submittedName>
</protein>
<proteinExistence type="predicted"/>
<accession>A0AAD3CJI8</accession>
<keyword evidence="3" id="KW-1185">Reference proteome</keyword>
<evidence type="ECO:0000313" key="3">
    <source>
        <dbReference type="Proteomes" id="UP001054902"/>
    </source>
</evidence>
<evidence type="ECO:0000256" key="1">
    <source>
        <dbReference type="SAM" id="MobiDB-lite"/>
    </source>
</evidence>
<comment type="caution">
    <text evidence="2">The sequence shown here is derived from an EMBL/GenBank/DDBJ whole genome shotgun (WGS) entry which is preliminary data.</text>
</comment>
<feature type="region of interest" description="Disordered" evidence="1">
    <location>
        <begin position="1"/>
        <end position="43"/>
    </location>
</feature>
<reference evidence="2 3" key="1">
    <citation type="journal article" date="2021" name="Sci. Rep.">
        <title>The genome of the diatom Chaetoceros tenuissimus carries an ancient integrated fragment of an extant virus.</title>
        <authorList>
            <person name="Hongo Y."/>
            <person name="Kimura K."/>
            <person name="Takaki Y."/>
            <person name="Yoshida Y."/>
            <person name="Baba S."/>
            <person name="Kobayashi G."/>
            <person name="Nagasaki K."/>
            <person name="Hano T."/>
            <person name="Tomaru Y."/>
        </authorList>
    </citation>
    <scope>NUCLEOTIDE SEQUENCE [LARGE SCALE GENOMIC DNA]</scope>
    <source>
        <strain evidence="2 3">NIES-3715</strain>
    </source>
</reference>
<sequence length="214" mass="24815">MNSSMFYNDQQRRSTDSLGSEEFSTRRISYNQRENLPPQNPQVNSTFLFTKSPETSPSNEIQLAQKVLEEARSRRISTKFASLSSSTEIEEKRIQNLAAFDSLPQLHKLYDSKRENNDKHTRSINHKEFGDVSSETDMETITSVMEELKFHHRVIESYYQQTKSNGENGQREGYTKGQSSINNMVEDFLHSYEDVIRMTEHSSSRSSFCSSRSR</sequence>
<dbReference type="Proteomes" id="UP001054902">
    <property type="component" value="Unassembled WGS sequence"/>
</dbReference>